<protein>
    <submittedName>
        <fullName evidence="6">AraC family transcriptional regulator</fullName>
    </submittedName>
</protein>
<dbReference type="PRINTS" id="PR00032">
    <property type="entry name" value="HTHARAC"/>
</dbReference>
<dbReference type="PANTHER" id="PTHR46796">
    <property type="entry name" value="HTH-TYPE TRANSCRIPTIONAL ACTIVATOR RHAS-RELATED"/>
    <property type="match status" value="1"/>
</dbReference>
<evidence type="ECO:0000313" key="6">
    <source>
        <dbReference type="EMBL" id="MDE8653994.1"/>
    </source>
</evidence>
<dbReference type="Proteomes" id="UP001216253">
    <property type="component" value="Unassembled WGS sequence"/>
</dbReference>
<evidence type="ECO:0000259" key="5">
    <source>
        <dbReference type="PROSITE" id="PS01124"/>
    </source>
</evidence>
<dbReference type="PROSITE" id="PS00041">
    <property type="entry name" value="HTH_ARAC_FAMILY_1"/>
    <property type="match status" value="1"/>
</dbReference>
<dbReference type="Pfam" id="PF12852">
    <property type="entry name" value="Cupin_6"/>
    <property type="match status" value="1"/>
</dbReference>
<dbReference type="EMBL" id="JARESE010000070">
    <property type="protein sequence ID" value="MDE8653994.1"/>
    <property type="molecule type" value="Genomic_DNA"/>
</dbReference>
<organism evidence="6 7">
    <name type="scientific">Novosphingobium album</name>
    <name type="common">ex Liu et al. 2023</name>
    <dbReference type="NCBI Taxonomy" id="3031130"/>
    <lineage>
        <taxon>Bacteria</taxon>
        <taxon>Pseudomonadati</taxon>
        <taxon>Pseudomonadota</taxon>
        <taxon>Alphaproteobacteria</taxon>
        <taxon>Sphingomonadales</taxon>
        <taxon>Sphingomonadaceae</taxon>
        <taxon>Novosphingobium</taxon>
    </lineage>
</organism>
<evidence type="ECO:0000256" key="2">
    <source>
        <dbReference type="ARBA" id="ARBA00023125"/>
    </source>
</evidence>
<feature type="region of interest" description="Disordered" evidence="4">
    <location>
        <begin position="333"/>
        <end position="375"/>
    </location>
</feature>
<evidence type="ECO:0000256" key="3">
    <source>
        <dbReference type="ARBA" id="ARBA00023163"/>
    </source>
</evidence>
<dbReference type="InterPro" id="IPR018062">
    <property type="entry name" value="HTH_AraC-typ_CS"/>
</dbReference>
<keyword evidence="1" id="KW-0805">Transcription regulation</keyword>
<feature type="domain" description="HTH araC/xylS-type" evidence="5">
    <location>
        <begin position="208"/>
        <end position="306"/>
    </location>
</feature>
<evidence type="ECO:0000256" key="4">
    <source>
        <dbReference type="SAM" id="MobiDB-lite"/>
    </source>
</evidence>
<dbReference type="PANTHER" id="PTHR46796:SF7">
    <property type="entry name" value="ARAC FAMILY TRANSCRIPTIONAL REGULATOR"/>
    <property type="match status" value="1"/>
</dbReference>
<dbReference type="InterPro" id="IPR020449">
    <property type="entry name" value="Tscrpt_reg_AraC-type_HTH"/>
</dbReference>
<gene>
    <name evidence="6" type="ORF">PYV00_20075</name>
</gene>
<evidence type="ECO:0000256" key="1">
    <source>
        <dbReference type="ARBA" id="ARBA00023015"/>
    </source>
</evidence>
<dbReference type="PROSITE" id="PS01124">
    <property type="entry name" value="HTH_ARAC_FAMILY_2"/>
    <property type="match status" value="1"/>
</dbReference>
<dbReference type="SUPFAM" id="SSF46689">
    <property type="entry name" value="Homeodomain-like"/>
    <property type="match status" value="2"/>
</dbReference>
<reference evidence="6 7" key="1">
    <citation type="submission" date="2023-03" db="EMBL/GenBank/DDBJ databases">
        <title>NovoSphingobium album sp. nov. isolated from polycyclic aromatic hydrocarbons- and heavy-metal polluted soil.</title>
        <authorList>
            <person name="Liu Z."/>
            <person name="Wang K."/>
        </authorList>
    </citation>
    <scope>NUCLEOTIDE SEQUENCE [LARGE SCALE GENOMIC DNA]</scope>
    <source>
        <strain evidence="6 7">H3SJ31-1</strain>
    </source>
</reference>
<evidence type="ECO:0000313" key="7">
    <source>
        <dbReference type="Proteomes" id="UP001216253"/>
    </source>
</evidence>
<dbReference type="SMART" id="SM00342">
    <property type="entry name" value="HTH_ARAC"/>
    <property type="match status" value="1"/>
</dbReference>
<name>A0ABT5WVR4_9SPHN</name>
<accession>A0ABT5WVR4</accession>
<keyword evidence="7" id="KW-1185">Reference proteome</keyword>
<dbReference type="InterPro" id="IPR032783">
    <property type="entry name" value="AraC_lig"/>
</dbReference>
<feature type="compositionally biased region" description="Low complexity" evidence="4">
    <location>
        <begin position="333"/>
        <end position="345"/>
    </location>
</feature>
<dbReference type="RefSeq" id="WP_275230111.1">
    <property type="nucleotide sequence ID" value="NZ_JARESE010000070.1"/>
</dbReference>
<keyword evidence="2" id="KW-0238">DNA-binding</keyword>
<proteinExistence type="predicted"/>
<keyword evidence="3" id="KW-0804">Transcription</keyword>
<dbReference type="Gene3D" id="1.10.10.60">
    <property type="entry name" value="Homeodomain-like"/>
    <property type="match status" value="2"/>
</dbReference>
<dbReference type="InterPro" id="IPR018060">
    <property type="entry name" value="HTH_AraC"/>
</dbReference>
<dbReference type="InterPro" id="IPR009057">
    <property type="entry name" value="Homeodomain-like_sf"/>
</dbReference>
<dbReference type="Pfam" id="PF12833">
    <property type="entry name" value="HTH_18"/>
    <property type="match status" value="1"/>
</dbReference>
<sequence length="375" mass="38757">MAAKSAGQEPAGPGGRPVSEIVAGIRLSGRTWCYADFAGAAGFAVAPADGVFFHAVIHGAVRVACTGGARAELGPGDAVFVLSGEAHALRTAPGAPAQPHACLRAGDEADIPPTWVFGEGGRIGARVLSARLGIAWPGEIGRGALPALLPVASAAAPLLRPDAIAAAGIGPGACALLTRLAELLLIAALRADPAARAFLSPRPRDPIGEAVRMIAAHPAADWTVGTLAHAVGMGRSNFAAHFTREIGRAPMEVVAEHRMEQAAIMLRQGRLKIAEIGEMAGYGSEAAFSRRFTRHFGVTPSQMRETARAARVPAPVPAPAFRPLLSGEPARDMAAFARARAATEPAPREDDDDGGTSRAAPPPPRRSFLFPGRRD</sequence>
<comment type="caution">
    <text evidence="6">The sequence shown here is derived from an EMBL/GenBank/DDBJ whole genome shotgun (WGS) entry which is preliminary data.</text>
</comment>
<dbReference type="InterPro" id="IPR050204">
    <property type="entry name" value="AraC_XylS_family_regulators"/>
</dbReference>
<feature type="compositionally biased region" description="Low complexity" evidence="4">
    <location>
        <begin position="366"/>
        <end position="375"/>
    </location>
</feature>